<dbReference type="Proteomes" id="UP000199074">
    <property type="component" value="Unassembled WGS sequence"/>
</dbReference>
<dbReference type="InterPro" id="IPR052515">
    <property type="entry name" value="Gfo/Idh/MocA_Oxidoreductase"/>
</dbReference>
<dbReference type="AlphaFoldDB" id="A0A1I7MWY7"/>
<dbReference type="InterPro" id="IPR000683">
    <property type="entry name" value="Gfo/Idh/MocA-like_OxRdtase_N"/>
</dbReference>
<proteinExistence type="predicted"/>
<protein>
    <submittedName>
        <fullName evidence="4">Glucose-fructose oxidoreductase</fullName>
    </submittedName>
</protein>
<sequence>MTQNHLLTSGLLSRRLFLGAAGGTIVAAAAAPAWAQGTTSPDGTTGEPLLDIANEAAARPMPKMEVEPPIEPERRVGYCVVGLGQFALNQIIPSIGESRMSKLVALVSGDREKAETVAEQYGVSTEAIYNYDNFDEIAENDEIDIVYIILPNSLHAEFTVRAFEAGKHVMCEKPMAVSVEECEQMIAAAETANRKLMIAYRAQYEPFNLEAIRMIRDGELGTIRSLDNVAARPIDLENPADEWRVVKDLAGGGSLMDIGIYALNGARYLLGEEPVEISATISNPEGDERFTDVEDILSWRMRFPSGVIANCLTGYSFSGNRFSVYGSDASLTLEPATDYYKHGLRVMTEEEQTEPQIQEKNQFALEMDHLAEAVLNDTPVKTPGEEGLQDVRLMLKIYEAAETGAPVTIDWSYQRAVPAEQGADQQA</sequence>
<dbReference type="PANTHER" id="PTHR43249:SF1">
    <property type="entry name" value="D-GLUCOSIDE 3-DEHYDROGENASE"/>
    <property type="match status" value="1"/>
</dbReference>
<dbReference type="STRING" id="429728.SAMN05216456_0131"/>
<dbReference type="InterPro" id="IPR004104">
    <property type="entry name" value="Gfo/Idh/MocA-like_OxRdtase_C"/>
</dbReference>
<dbReference type="RefSeq" id="WP_092423701.1">
    <property type="nucleotide sequence ID" value="NZ_FPCK01000001.1"/>
</dbReference>
<feature type="domain" description="Gfo/Idh/MocA-like oxidoreductase C-terminal" evidence="3">
    <location>
        <begin position="213"/>
        <end position="409"/>
    </location>
</feature>
<dbReference type="Pfam" id="PF01408">
    <property type="entry name" value="GFO_IDH_MocA"/>
    <property type="match status" value="1"/>
</dbReference>
<dbReference type="InterPro" id="IPR008354">
    <property type="entry name" value="Glc-Fru_OxRdtase_bac"/>
</dbReference>
<evidence type="ECO:0000313" key="5">
    <source>
        <dbReference type="Proteomes" id="UP000199074"/>
    </source>
</evidence>
<dbReference type="Gene3D" id="3.30.360.10">
    <property type="entry name" value="Dihydrodipicolinate Reductase, domain 2"/>
    <property type="match status" value="1"/>
</dbReference>
<dbReference type="OrthoDB" id="9776544at2"/>
<dbReference type="PRINTS" id="PR01775">
    <property type="entry name" value="GLFROXRDTASE"/>
</dbReference>
<feature type="domain" description="Gfo/Idh/MocA-like oxidoreductase N-terminal" evidence="2">
    <location>
        <begin position="78"/>
        <end position="200"/>
    </location>
</feature>
<dbReference type="EMBL" id="FPCK01000001">
    <property type="protein sequence ID" value="SFV26846.1"/>
    <property type="molecule type" value="Genomic_DNA"/>
</dbReference>
<evidence type="ECO:0000259" key="3">
    <source>
        <dbReference type="Pfam" id="PF02894"/>
    </source>
</evidence>
<dbReference type="Pfam" id="PF02894">
    <property type="entry name" value="GFO_IDH_MocA_C"/>
    <property type="match status" value="1"/>
</dbReference>
<dbReference type="SUPFAM" id="SSF51735">
    <property type="entry name" value="NAD(P)-binding Rossmann-fold domains"/>
    <property type="match status" value="1"/>
</dbReference>
<feature type="chain" id="PRO_5011763015" evidence="1">
    <location>
        <begin position="36"/>
        <end position="427"/>
    </location>
</feature>
<evidence type="ECO:0000256" key="1">
    <source>
        <dbReference type="SAM" id="SignalP"/>
    </source>
</evidence>
<feature type="signal peptide" evidence="1">
    <location>
        <begin position="1"/>
        <end position="35"/>
    </location>
</feature>
<dbReference type="InterPro" id="IPR036291">
    <property type="entry name" value="NAD(P)-bd_dom_sf"/>
</dbReference>
<dbReference type="PROSITE" id="PS51318">
    <property type="entry name" value="TAT"/>
    <property type="match status" value="1"/>
</dbReference>
<dbReference type="PANTHER" id="PTHR43249">
    <property type="entry name" value="UDP-N-ACETYL-2-AMINO-2-DEOXY-D-GLUCURONATE OXIDASE"/>
    <property type="match status" value="1"/>
</dbReference>
<organism evidence="4 5">
    <name type="scientific">Devosia crocina</name>
    <dbReference type="NCBI Taxonomy" id="429728"/>
    <lineage>
        <taxon>Bacteria</taxon>
        <taxon>Pseudomonadati</taxon>
        <taxon>Pseudomonadota</taxon>
        <taxon>Alphaproteobacteria</taxon>
        <taxon>Hyphomicrobiales</taxon>
        <taxon>Devosiaceae</taxon>
        <taxon>Devosia</taxon>
    </lineage>
</organism>
<keyword evidence="1" id="KW-0732">Signal</keyword>
<dbReference type="GO" id="GO:0000166">
    <property type="term" value="F:nucleotide binding"/>
    <property type="evidence" value="ECO:0007669"/>
    <property type="project" value="InterPro"/>
</dbReference>
<dbReference type="SUPFAM" id="SSF55347">
    <property type="entry name" value="Glyceraldehyde-3-phosphate dehydrogenase-like, C-terminal domain"/>
    <property type="match status" value="1"/>
</dbReference>
<keyword evidence="5" id="KW-1185">Reference proteome</keyword>
<dbReference type="Gene3D" id="3.40.50.720">
    <property type="entry name" value="NAD(P)-binding Rossmann-like Domain"/>
    <property type="match status" value="1"/>
</dbReference>
<dbReference type="InterPro" id="IPR006311">
    <property type="entry name" value="TAT_signal"/>
</dbReference>
<gene>
    <name evidence="4" type="ORF">SAMN05216456_0131</name>
</gene>
<evidence type="ECO:0000313" key="4">
    <source>
        <dbReference type="EMBL" id="SFV26846.1"/>
    </source>
</evidence>
<name>A0A1I7MWY7_9HYPH</name>
<reference evidence="4 5" key="1">
    <citation type="submission" date="2016-10" db="EMBL/GenBank/DDBJ databases">
        <authorList>
            <person name="de Groot N.N."/>
        </authorList>
    </citation>
    <scope>NUCLEOTIDE SEQUENCE [LARGE SCALE GENOMIC DNA]</scope>
    <source>
        <strain evidence="4 5">IPL20</strain>
    </source>
</reference>
<accession>A0A1I7MWY7</accession>
<evidence type="ECO:0000259" key="2">
    <source>
        <dbReference type="Pfam" id="PF01408"/>
    </source>
</evidence>